<dbReference type="EMBL" id="CP159342">
    <property type="protein sequence ID" value="XCH77202.1"/>
    <property type="molecule type" value="Genomic_DNA"/>
</dbReference>
<dbReference type="RefSeq" id="WP_350938290.1">
    <property type="nucleotide sequence ID" value="NZ_CP157762.1"/>
</dbReference>
<sequence length="166" mass="16255">MLTSLAVTLAFSLGATTLPVEVAAPTWAPPVGDSLASAADDWSDPPLPTRWLRATPTVGSAHAVIPTARAGHTVAAGARSGDAVSPTSGVDRAVVGATGSTRTVIGASGSRREVSPSTGSDLVGVAVAPAPVVLATVAASVVPAGRQRVAIGWAPAALGSRAPPTR</sequence>
<accession>A0AAU8HKR8</accession>
<organism evidence="2">
    <name type="scientific">Micromonospora sp. CCTCC AA 2012012</name>
    <dbReference type="NCBI Taxonomy" id="3111921"/>
    <lineage>
        <taxon>Bacteria</taxon>
        <taxon>Bacillati</taxon>
        <taxon>Actinomycetota</taxon>
        <taxon>Actinomycetes</taxon>
        <taxon>Micromonosporales</taxon>
        <taxon>Micromonosporaceae</taxon>
        <taxon>Micromonospora</taxon>
    </lineage>
</organism>
<reference evidence="1" key="1">
    <citation type="submission" date="2024-01" db="EMBL/GenBank/DDBJ databases">
        <title>The genome sequence of Micromonospora mangrovi CCTCC AA 2012012.</title>
        <authorList>
            <person name="Gao J."/>
        </authorList>
    </citation>
    <scope>NUCLEOTIDE SEQUENCE</scope>
    <source>
        <strain evidence="1">CCTCC AA 2012012</strain>
    </source>
</reference>
<evidence type="ECO:0000313" key="1">
    <source>
        <dbReference type="EMBL" id="XBP96497.1"/>
    </source>
</evidence>
<evidence type="ECO:0000313" key="2">
    <source>
        <dbReference type="EMBL" id="XCH77202.1"/>
    </source>
</evidence>
<dbReference type="EMBL" id="CP157762">
    <property type="protein sequence ID" value="XBP96497.1"/>
    <property type="molecule type" value="Genomic_DNA"/>
</dbReference>
<evidence type="ECO:0008006" key="3">
    <source>
        <dbReference type="Google" id="ProtNLM"/>
    </source>
</evidence>
<dbReference type="AlphaFoldDB" id="A0AAU8HKR8"/>
<name>A0AAU8HKR8_9ACTN</name>
<proteinExistence type="predicted"/>
<protein>
    <recommendedName>
        <fullName evidence="3">Secreted protein</fullName>
    </recommendedName>
</protein>
<gene>
    <name evidence="2" type="ORF">ABUL08_14270</name>
    <name evidence="1" type="ORF">VK199_14210</name>
</gene>
<reference evidence="2" key="2">
    <citation type="submission" date="2024-06" db="EMBL/GenBank/DDBJ databases">
        <title>Micromonospora mangrovi CCTCC AA 2012012 genome sequences.</title>
        <authorList>
            <person name="Gao J."/>
        </authorList>
    </citation>
    <scope>NUCLEOTIDE SEQUENCE</scope>
    <source>
        <strain evidence="2">CCTCC AA 2012012</strain>
    </source>
</reference>